<keyword evidence="6" id="KW-0805">Transcription regulation</keyword>
<dbReference type="PROSITE" id="PS51134">
    <property type="entry name" value="ZF_TFIIB"/>
    <property type="match status" value="1"/>
</dbReference>
<evidence type="ECO:0000256" key="3">
    <source>
        <dbReference type="ARBA" id="ARBA00022723"/>
    </source>
</evidence>
<evidence type="ECO:0000256" key="6">
    <source>
        <dbReference type="ARBA" id="ARBA00023015"/>
    </source>
</evidence>
<proteinExistence type="inferred from homology"/>
<organism evidence="14 15">
    <name type="scientific">Thelephora terrestris</name>
    <dbReference type="NCBI Taxonomy" id="56493"/>
    <lineage>
        <taxon>Eukaryota</taxon>
        <taxon>Fungi</taxon>
        <taxon>Dikarya</taxon>
        <taxon>Basidiomycota</taxon>
        <taxon>Agaricomycotina</taxon>
        <taxon>Agaricomycetes</taxon>
        <taxon>Thelephorales</taxon>
        <taxon>Thelephoraceae</taxon>
        <taxon>Thelephora</taxon>
    </lineage>
</organism>
<feature type="region of interest" description="Disordered" evidence="12">
    <location>
        <begin position="288"/>
        <end position="327"/>
    </location>
</feature>
<evidence type="ECO:0000256" key="5">
    <source>
        <dbReference type="ARBA" id="ARBA00022833"/>
    </source>
</evidence>
<evidence type="ECO:0000313" key="15">
    <source>
        <dbReference type="Proteomes" id="UP000736335"/>
    </source>
</evidence>
<evidence type="ECO:0000256" key="4">
    <source>
        <dbReference type="ARBA" id="ARBA00022771"/>
    </source>
</evidence>
<protein>
    <recommendedName>
        <fullName evidence="10">B-related factor 1</fullName>
    </recommendedName>
</protein>
<dbReference type="InterPro" id="IPR011665">
    <property type="entry name" value="BRF1_TBP-bd_dom"/>
</dbReference>
<dbReference type="Pfam" id="PF08271">
    <property type="entry name" value="Zn_Ribbon_TF"/>
    <property type="match status" value="1"/>
</dbReference>
<evidence type="ECO:0000256" key="8">
    <source>
        <dbReference type="ARBA" id="ARBA00023163"/>
    </source>
</evidence>
<feature type="compositionally biased region" description="Basic and acidic residues" evidence="12">
    <location>
        <begin position="294"/>
        <end position="304"/>
    </location>
</feature>
<comment type="similarity">
    <text evidence="2">Belongs to the TFIIB family.</text>
</comment>
<accession>A0A9P6L984</accession>
<dbReference type="FunFam" id="1.10.472.10:FF:000002">
    <property type="entry name" value="Transcription factor IIIB 90 kDa subunit"/>
    <property type="match status" value="1"/>
</dbReference>
<dbReference type="Gene3D" id="2.20.25.10">
    <property type="match status" value="1"/>
</dbReference>
<name>A0A9P6L984_9AGAM</name>
<dbReference type="EMBL" id="WIUZ02000004">
    <property type="protein sequence ID" value="KAF9787762.1"/>
    <property type="molecule type" value="Genomic_DNA"/>
</dbReference>
<feature type="compositionally biased region" description="Acidic residues" evidence="12">
    <location>
        <begin position="562"/>
        <end position="575"/>
    </location>
</feature>
<feature type="domain" description="TFIIB-type" evidence="13">
    <location>
        <begin position="1"/>
        <end position="30"/>
    </location>
</feature>
<dbReference type="AlphaFoldDB" id="A0A9P6L984"/>
<dbReference type="SUPFAM" id="SSF57783">
    <property type="entry name" value="Zinc beta-ribbon"/>
    <property type="match status" value="1"/>
</dbReference>
<dbReference type="InterPro" id="IPR000812">
    <property type="entry name" value="TFIIB"/>
</dbReference>
<dbReference type="Pfam" id="PF00382">
    <property type="entry name" value="TFIIB"/>
    <property type="match status" value="2"/>
</dbReference>
<dbReference type="PRINTS" id="PR00685">
    <property type="entry name" value="TIFACTORIIB"/>
</dbReference>
<dbReference type="InterPro" id="IPR036915">
    <property type="entry name" value="Cyclin-like_sf"/>
</dbReference>
<evidence type="ECO:0000256" key="2">
    <source>
        <dbReference type="ARBA" id="ARBA00010857"/>
    </source>
</evidence>
<evidence type="ECO:0000256" key="12">
    <source>
        <dbReference type="SAM" id="MobiDB-lite"/>
    </source>
</evidence>
<evidence type="ECO:0000256" key="1">
    <source>
        <dbReference type="ARBA" id="ARBA00004123"/>
    </source>
</evidence>
<evidence type="ECO:0000256" key="7">
    <source>
        <dbReference type="ARBA" id="ARBA00023159"/>
    </source>
</evidence>
<dbReference type="Gene3D" id="1.20.5.650">
    <property type="entry name" value="Single helix bin"/>
    <property type="match status" value="1"/>
</dbReference>
<dbReference type="InterPro" id="IPR013137">
    <property type="entry name" value="Znf_TFIIB"/>
</dbReference>
<dbReference type="Proteomes" id="UP000736335">
    <property type="component" value="Unassembled WGS sequence"/>
</dbReference>
<comment type="subcellular location">
    <subcellularLocation>
        <location evidence="1">Nucleus</location>
    </subcellularLocation>
</comment>
<comment type="caution">
    <text evidence="14">The sequence shown here is derived from an EMBL/GenBank/DDBJ whole genome shotgun (WGS) entry which is preliminary data.</text>
</comment>
<keyword evidence="15" id="KW-1185">Reference proteome</keyword>
<dbReference type="OrthoDB" id="511529at2759"/>
<keyword evidence="3" id="KW-0479">Metal-binding</keyword>
<dbReference type="InterPro" id="IPR013763">
    <property type="entry name" value="Cyclin-like_dom"/>
</dbReference>
<feature type="compositionally biased region" description="Basic residues" evidence="12">
    <location>
        <begin position="481"/>
        <end position="490"/>
    </location>
</feature>
<keyword evidence="8" id="KW-0804">Transcription</keyword>
<keyword evidence="5" id="KW-0862">Zinc</keyword>
<dbReference type="GO" id="GO:0017025">
    <property type="term" value="F:TBP-class protein binding"/>
    <property type="evidence" value="ECO:0007669"/>
    <property type="project" value="InterPro"/>
</dbReference>
<evidence type="ECO:0000313" key="14">
    <source>
        <dbReference type="EMBL" id="KAF9787762.1"/>
    </source>
</evidence>
<evidence type="ECO:0000256" key="9">
    <source>
        <dbReference type="ARBA" id="ARBA00023242"/>
    </source>
</evidence>
<sequence>MVCFNCGESVIEYDMAAGNGYCTNCGTVVEENTIVNEISFGETSTGAAMVQGSYVAQGATRARLGGPWGNRRGGESREQTIANASRKIQSVAVAMRISEAVATAAVRTYTLAVEHKFTKGRKSTLVVGVCLYVACRQQTTQNRFMLIDFADILQVNVFELGHTYLQLVQTLNLRIPFSDPSWFINRYAALLEFGDETQQVAADATRLVSRFNRDWMVQGRRPAGICGACLLLAARMNNFRRSVEEIVQVVKIADTTLKKRLDEFRRTPSGKLTLADFRRVWLEEEQDPPAFTKGNEKEEKEGKKLKGKKRKRERHTEKEEVNEAQDVEAEVEESMKLVSKDFDPLLFGTGMGVGQGLPLFLPDVELDADRNIDPALREKPRPSSLEKVVDEAVTEEVASILQTDRGLQVTKALNEAESRRNAAIAPDEFADLDDEELDQFILTEEEVKTKERVWVEMNKDYLEAIAAKAELAESSESKEIKNRKRRKTSTKPRDTSTPHGTTAAESVRNLLKKNPKYSKKINYAVLDQFFKPEKSSTPDDGDEQGEEEGMEEGLSYQVDGTEKDDGEGEVVVEEGGEYRTPLQANSGYEDDEDDKPEEYGGWEEVFEQEV</sequence>
<evidence type="ECO:0000256" key="10">
    <source>
        <dbReference type="ARBA" id="ARBA00031009"/>
    </source>
</evidence>
<gene>
    <name evidence="14" type="ORF">BJ322DRAFT_1119810</name>
</gene>
<dbReference type="GO" id="GO:0001006">
    <property type="term" value="F:RNA polymerase III type 3 promoter sequence-specific DNA binding"/>
    <property type="evidence" value="ECO:0007669"/>
    <property type="project" value="TreeGrafter"/>
</dbReference>
<feature type="compositionally biased region" description="Acidic residues" evidence="12">
    <location>
        <begin position="539"/>
        <end position="551"/>
    </location>
</feature>
<dbReference type="GO" id="GO:0008270">
    <property type="term" value="F:zinc ion binding"/>
    <property type="evidence" value="ECO:0007669"/>
    <property type="project" value="UniProtKB-KW"/>
</dbReference>
<dbReference type="CDD" id="cd20553">
    <property type="entry name" value="CYCLIN_TFIIIB90_rpt1"/>
    <property type="match status" value="1"/>
</dbReference>
<dbReference type="GO" id="GO:0006384">
    <property type="term" value="P:transcription initiation at RNA polymerase III promoter"/>
    <property type="evidence" value="ECO:0007669"/>
    <property type="project" value="UniProtKB-ARBA"/>
</dbReference>
<dbReference type="GO" id="GO:0005634">
    <property type="term" value="C:nucleus"/>
    <property type="evidence" value="ECO:0007669"/>
    <property type="project" value="UniProtKB-SubCell"/>
</dbReference>
<dbReference type="SUPFAM" id="SSF47954">
    <property type="entry name" value="Cyclin-like"/>
    <property type="match status" value="2"/>
</dbReference>
<dbReference type="GO" id="GO:0000995">
    <property type="term" value="F:RNA polymerase III general transcription initiation factor activity"/>
    <property type="evidence" value="ECO:0007669"/>
    <property type="project" value="TreeGrafter"/>
</dbReference>
<dbReference type="FunFam" id="1.10.472.10:FF:000007">
    <property type="entry name" value="Transcription factor IIIB 90 kDa subunit"/>
    <property type="match status" value="1"/>
</dbReference>
<keyword evidence="4 11" id="KW-0863">Zinc-finger</keyword>
<keyword evidence="9" id="KW-0539">Nucleus</keyword>
<feature type="compositionally biased region" description="Acidic residues" evidence="12">
    <location>
        <begin position="588"/>
        <end position="610"/>
    </location>
</feature>
<reference evidence="14" key="2">
    <citation type="submission" date="2020-11" db="EMBL/GenBank/DDBJ databases">
        <authorList>
            <consortium name="DOE Joint Genome Institute"/>
            <person name="Kuo A."/>
            <person name="Miyauchi S."/>
            <person name="Kiss E."/>
            <person name="Drula E."/>
            <person name="Kohler A."/>
            <person name="Sanchez-Garcia M."/>
            <person name="Andreopoulos B."/>
            <person name="Barry K.W."/>
            <person name="Bonito G."/>
            <person name="Buee M."/>
            <person name="Carver A."/>
            <person name="Chen C."/>
            <person name="Cichocki N."/>
            <person name="Clum A."/>
            <person name="Culley D."/>
            <person name="Crous P.W."/>
            <person name="Fauchery L."/>
            <person name="Girlanda M."/>
            <person name="Hayes R."/>
            <person name="Keri Z."/>
            <person name="Labutti K."/>
            <person name="Lipzen A."/>
            <person name="Lombard V."/>
            <person name="Magnuson J."/>
            <person name="Maillard F."/>
            <person name="Morin E."/>
            <person name="Murat C."/>
            <person name="Nolan M."/>
            <person name="Ohm R."/>
            <person name="Pangilinan J."/>
            <person name="Pereira M."/>
            <person name="Perotto S."/>
            <person name="Peter M."/>
            <person name="Riley R."/>
            <person name="Sitrit Y."/>
            <person name="Stielow B."/>
            <person name="Szollosi G."/>
            <person name="Zifcakova L."/>
            <person name="Stursova M."/>
            <person name="Spatafora J.W."/>
            <person name="Tedersoo L."/>
            <person name="Vaario L.-M."/>
            <person name="Yamada A."/>
            <person name="Yan M."/>
            <person name="Wang P."/>
            <person name="Xu J."/>
            <person name="Bruns T."/>
            <person name="Baldrian P."/>
            <person name="Vilgalys R."/>
            <person name="Henrissat B."/>
            <person name="Grigoriev I.V."/>
            <person name="Hibbett D."/>
            <person name="Nagy L.G."/>
            <person name="Martin F.M."/>
        </authorList>
    </citation>
    <scope>NUCLEOTIDE SEQUENCE</scope>
    <source>
        <strain evidence="14">UH-Tt-Lm1</strain>
    </source>
</reference>
<dbReference type="Gene3D" id="1.10.472.10">
    <property type="entry name" value="Cyclin-like"/>
    <property type="match status" value="2"/>
</dbReference>
<dbReference type="GO" id="GO:0000126">
    <property type="term" value="C:transcription factor TFIIIB complex"/>
    <property type="evidence" value="ECO:0007669"/>
    <property type="project" value="TreeGrafter"/>
</dbReference>
<dbReference type="PANTHER" id="PTHR11618">
    <property type="entry name" value="TRANSCRIPTION INITIATION FACTOR IIB-RELATED"/>
    <property type="match status" value="1"/>
</dbReference>
<dbReference type="SMART" id="SM00385">
    <property type="entry name" value="CYCLIN"/>
    <property type="match status" value="2"/>
</dbReference>
<reference evidence="14" key="1">
    <citation type="journal article" date="2020" name="Nat. Commun.">
        <title>Large-scale genome sequencing of mycorrhizal fungi provides insights into the early evolution of symbiotic traits.</title>
        <authorList>
            <person name="Miyauchi S."/>
            <person name="Kiss E."/>
            <person name="Kuo A."/>
            <person name="Drula E."/>
            <person name="Kohler A."/>
            <person name="Sanchez-Garcia M."/>
            <person name="Morin E."/>
            <person name="Andreopoulos B."/>
            <person name="Barry K.W."/>
            <person name="Bonito G."/>
            <person name="Buee M."/>
            <person name="Carver A."/>
            <person name="Chen C."/>
            <person name="Cichocki N."/>
            <person name="Clum A."/>
            <person name="Culley D."/>
            <person name="Crous P.W."/>
            <person name="Fauchery L."/>
            <person name="Girlanda M."/>
            <person name="Hayes R.D."/>
            <person name="Keri Z."/>
            <person name="LaButti K."/>
            <person name="Lipzen A."/>
            <person name="Lombard V."/>
            <person name="Magnuson J."/>
            <person name="Maillard F."/>
            <person name="Murat C."/>
            <person name="Nolan M."/>
            <person name="Ohm R.A."/>
            <person name="Pangilinan J."/>
            <person name="Pereira M.F."/>
            <person name="Perotto S."/>
            <person name="Peter M."/>
            <person name="Pfister S."/>
            <person name="Riley R."/>
            <person name="Sitrit Y."/>
            <person name="Stielow J.B."/>
            <person name="Szollosi G."/>
            <person name="Zifcakova L."/>
            <person name="Stursova M."/>
            <person name="Spatafora J.W."/>
            <person name="Tedersoo L."/>
            <person name="Vaario L.M."/>
            <person name="Yamada A."/>
            <person name="Yan M."/>
            <person name="Wang P."/>
            <person name="Xu J."/>
            <person name="Bruns T."/>
            <person name="Baldrian P."/>
            <person name="Vilgalys R."/>
            <person name="Dunand C."/>
            <person name="Henrissat B."/>
            <person name="Grigoriev I.V."/>
            <person name="Hibbett D."/>
            <person name="Nagy L.G."/>
            <person name="Martin F.M."/>
        </authorList>
    </citation>
    <scope>NUCLEOTIDE SEQUENCE</scope>
    <source>
        <strain evidence="14">UH-Tt-Lm1</strain>
    </source>
</reference>
<dbReference type="PANTHER" id="PTHR11618:SF4">
    <property type="entry name" value="TRANSCRIPTION FACTOR IIIB 90 KDA SUBUNIT"/>
    <property type="match status" value="1"/>
</dbReference>
<keyword evidence="7" id="KW-0010">Activator</keyword>
<dbReference type="GO" id="GO:0097550">
    <property type="term" value="C:transcription preinitiation complex"/>
    <property type="evidence" value="ECO:0007669"/>
    <property type="project" value="TreeGrafter"/>
</dbReference>
<dbReference type="CDD" id="cd20554">
    <property type="entry name" value="CYCLIN_TFIIIB90_rpt2"/>
    <property type="match status" value="1"/>
</dbReference>
<dbReference type="InterPro" id="IPR013150">
    <property type="entry name" value="TFIIB_cyclin"/>
</dbReference>
<feature type="region of interest" description="Disordered" evidence="12">
    <location>
        <begin position="528"/>
        <end position="610"/>
    </location>
</feature>
<dbReference type="Pfam" id="PF07741">
    <property type="entry name" value="BRF1"/>
    <property type="match status" value="1"/>
</dbReference>
<dbReference type="GO" id="GO:0070897">
    <property type="term" value="P:transcription preinitiation complex assembly"/>
    <property type="evidence" value="ECO:0007669"/>
    <property type="project" value="InterPro"/>
</dbReference>
<evidence type="ECO:0000259" key="13">
    <source>
        <dbReference type="PROSITE" id="PS51134"/>
    </source>
</evidence>
<feature type="region of interest" description="Disordered" evidence="12">
    <location>
        <begin position="471"/>
        <end position="511"/>
    </location>
</feature>
<evidence type="ECO:0000256" key="11">
    <source>
        <dbReference type="PROSITE-ProRule" id="PRU00469"/>
    </source>
</evidence>